<dbReference type="AlphaFoldDB" id="A0A550D088"/>
<comment type="caution">
    <text evidence="1">The sequence shown here is derived from an EMBL/GenBank/DDBJ whole genome shotgun (WGS) entry which is preliminary data.</text>
</comment>
<reference evidence="1 2" key="1">
    <citation type="journal article" date="2019" name="New Phytol.">
        <title>Comparative genomics reveals unique wood-decay strategies and fruiting body development in the Schizophyllaceae.</title>
        <authorList>
            <person name="Almasi E."/>
            <person name="Sahu N."/>
            <person name="Krizsan K."/>
            <person name="Balint B."/>
            <person name="Kovacs G.M."/>
            <person name="Kiss B."/>
            <person name="Cseklye J."/>
            <person name="Drula E."/>
            <person name="Henrissat B."/>
            <person name="Nagy I."/>
            <person name="Chovatia M."/>
            <person name="Adam C."/>
            <person name="LaButti K."/>
            <person name="Lipzen A."/>
            <person name="Riley R."/>
            <person name="Grigoriev I.V."/>
            <person name="Nagy L.G."/>
        </authorList>
    </citation>
    <scope>NUCLEOTIDE SEQUENCE [LARGE SCALE GENOMIC DNA]</scope>
    <source>
        <strain evidence="1 2">NL-1724</strain>
    </source>
</reference>
<keyword evidence="2" id="KW-1185">Reference proteome</keyword>
<organism evidence="1 2">
    <name type="scientific">Schizophyllum amplum</name>
    <dbReference type="NCBI Taxonomy" id="97359"/>
    <lineage>
        <taxon>Eukaryota</taxon>
        <taxon>Fungi</taxon>
        <taxon>Dikarya</taxon>
        <taxon>Basidiomycota</taxon>
        <taxon>Agaricomycotina</taxon>
        <taxon>Agaricomycetes</taxon>
        <taxon>Agaricomycetidae</taxon>
        <taxon>Agaricales</taxon>
        <taxon>Schizophyllaceae</taxon>
        <taxon>Schizophyllum</taxon>
    </lineage>
</organism>
<sequence length="277" mass="30838">MPRSANDTLNNASETRRTSHLADAAIEQTGFKAQDFLDDLRVAGSQVRDWTDPDIFVAGVIRVTPPPRRSALRAPGAPRRRGNCHVSFIGRDTIIDDEPLSPEDDSDFAENDELPPIPFQDVPASTTPRIHRTSPTFDMQYRPIMLNPAHAPQKTPLAPEYVPLEKRAITHVRRPHGWPGPVDISMHVGATLSVLNADGKRQDKSWQEACDYLFDWCRYCAATGPPLSIQCISFEIDERLQIQHPNSPNVAEECIALARKACPDCPSVDAKFVPPMM</sequence>
<name>A0A550D088_9AGAR</name>
<proteinExistence type="predicted"/>
<protein>
    <submittedName>
        <fullName evidence="1">Uncharacterized protein</fullName>
    </submittedName>
</protein>
<accession>A0A550D088</accession>
<evidence type="ECO:0000313" key="1">
    <source>
        <dbReference type="EMBL" id="TRM70436.1"/>
    </source>
</evidence>
<evidence type="ECO:0000313" key="2">
    <source>
        <dbReference type="Proteomes" id="UP000320762"/>
    </source>
</evidence>
<dbReference type="EMBL" id="VDMD01000001">
    <property type="protein sequence ID" value="TRM70436.1"/>
    <property type="molecule type" value="Genomic_DNA"/>
</dbReference>
<dbReference type="Proteomes" id="UP000320762">
    <property type="component" value="Unassembled WGS sequence"/>
</dbReference>
<gene>
    <name evidence="1" type="ORF">BD626DRAFT_564073</name>
</gene>